<evidence type="ECO:0000256" key="2">
    <source>
        <dbReference type="PROSITE-ProRule" id="PRU00708"/>
    </source>
</evidence>
<gene>
    <name evidence="4" type="ORF">SAY87_016790</name>
</gene>
<dbReference type="InterPro" id="IPR002885">
    <property type="entry name" value="PPR_rpt"/>
</dbReference>
<feature type="repeat" description="PPR" evidence="2">
    <location>
        <begin position="171"/>
        <end position="205"/>
    </location>
</feature>
<evidence type="ECO:0000313" key="5">
    <source>
        <dbReference type="Proteomes" id="UP001345219"/>
    </source>
</evidence>
<dbReference type="Proteomes" id="UP001345219">
    <property type="component" value="Chromosome 13"/>
</dbReference>
<feature type="repeat" description="PPR" evidence="2">
    <location>
        <begin position="241"/>
        <end position="275"/>
    </location>
</feature>
<dbReference type="EMBL" id="JAXIOK010000001">
    <property type="protein sequence ID" value="KAK4780684.1"/>
    <property type="molecule type" value="Genomic_DNA"/>
</dbReference>
<feature type="repeat" description="PPR" evidence="2">
    <location>
        <begin position="526"/>
        <end position="560"/>
    </location>
</feature>
<evidence type="ECO:0000256" key="1">
    <source>
        <dbReference type="ARBA" id="ARBA00022737"/>
    </source>
</evidence>
<reference evidence="4 5" key="1">
    <citation type="journal article" date="2023" name="Hortic Res">
        <title>Pangenome of water caltrop reveals structural variations and asymmetric subgenome divergence after allopolyploidization.</title>
        <authorList>
            <person name="Zhang X."/>
            <person name="Chen Y."/>
            <person name="Wang L."/>
            <person name="Yuan Y."/>
            <person name="Fang M."/>
            <person name="Shi L."/>
            <person name="Lu R."/>
            <person name="Comes H.P."/>
            <person name="Ma Y."/>
            <person name="Chen Y."/>
            <person name="Huang G."/>
            <person name="Zhou Y."/>
            <person name="Zheng Z."/>
            <person name="Qiu Y."/>
        </authorList>
    </citation>
    <scope>NUCLEOTIDE SEQUENCE [LARGE SCALE GENOMIC DNA]</scope>
    <source>
        <tissue evidence="4">Roots</tissue>
    </source>
</reference>
<evidence type="ECO:0000256" key="3">
    <source>
        <dbReference type="SAM" id="MobiDB-lite"/>
    </source>
</evidence>
<dbReference type="Gene3D" id="1.25.40.10">
    <property type="entry name" value="Tetratricopeptide repeat domain"/>
    <property type="match status" value="3"/>
</dbReference>
<dbReference type="PANTHER" id="PTHR47913">
    <property type="entry name" value="OS01G0167750 PROTEIN"/>
    <property type="match status" value="1"/>
</dbReference>
<dbReference type="PROSITE" id="PS51375">
    <property type="entry name" value="PPR"/>
    <property type="match status" value="5"/>
</dbReference>
<evidence type="ECO:0000313" key="4">
    <source>
        <dbReference type="EMBL" id="KAK4780684.1"/>
    </source>
</evidence>
<keyword evidence="1" id="KW-0677">Repeat</keyword>
<organism evidence="4 5">
    <name type="scientific">Trapa incisa</name>
    <dbReference type="NCBI Taxonomy" id="236973"/>
    <lineage>
        <taxon>Eukaryota</taxon>
        <taxon>Viridiplantae</taxon>
        <taxon>Streptophyta</taxon>
        <taxon>Embryophyta</taxon>
        <taxon>Tracheophyta</taxon>
        <taxon>Spermatophyta</taxon>
        <taxon>Magnoliopsida</taxon>
        <taxon>eudicotyledons</taxon>
        <taxon>Gunneridae</taxon>
        <taxon>Pentapetalae</taxon>
        <taxon>rosids</taxon>
        <taxon>malvids</taxon>
        <taxon>Myrtales</taxon>
        <taxon>Lythraceae</taxon>
        <taxon>Trapa</taxon>
    </lineage>
</organism>
<feature type="region of interest" description="Disordered" evidence="3">
    <location>
        <begin position="322"/>
        <end position="343"/>
    </location>
</feature>
<feature type="repeat" description="PPR" evidence="2">
    <location>
        <begin position="561"/>
        <end position="595"/>
    </location>
</feature>
<comment type="caution">
    <text evidence="4">The sequence shown here is derived from an EMBL/GenBank/DDBJ whole genome shotgun (WGS) entry which is preliminary data.</text>
</comment>
<dbReference type="Pfam" id="PF13041">
    <property type="entry name" value="PPR_2"/>
    <property type="match status" value="2"/>
</dbReference>
<dbReference type="NCBIfam" id="TIGR00756">
    <property type="entry name" value="PPR"/>
    <property type="match status" value="4"/>
</dbReference>
<proteinExistence type="predicted"/>
<sequence length="665" mass="75708">MSLRPILVRNFLLNCLARGIHTSARNPFPSKVSHYLYRAQIIDSIRLALRSNSISDLCALLRDRLLDSFIVTQAIRASPSADYAILIKDTLESNLDFNHSQTTVNALATMLAKFGRRNELTVLIDSVNSRCFKNVRVSFMNLMQWYAEMGDLDSVLSFWNKYRTECEKHVCTESYNIVMRLYAQKGFDSRAVRFFDRMINEGAIPNCRTFTIMIEHLVNSRKLDSALELFQILPRIRIKRTLKQYSVLVYGLIQAERYSEVSMLVNEMLSNGILPDRALLSSLHNIRNLGHIHGSNDLILETVPDERIRAIEQYASNISDGNFDVDEEEDDTSGHEDAYKVDNDKTDDPVRLKPWLDPRALAQALDTWTPTEVSALENANFVWTTRLVCKILRNLKSPESAWDFFCWVACQPGFVHDLFTVQRMMTLLARHGQVQLVDALMMKIEREGIEIPWSTIKLIIDFYGLSKNPDAALKVFQHGKVLCGTISNFKLMILYSSLLRTLTKCSRDSDALDMLEEMIFNGIYPDAQTFSGLMDYFSLKGDIKTVQKLFVMIRQSGLEPDGFMYKVLICGYCRCDRAALAWRGFEDMRSSGLMPDATTKDLLVKSLWKEGRRREAAIVVESCEDGGGPLPLSIHGHVWTMSSTDIDQVCDIYASSFPSQVLPAC</sequence>
<evidence type="ECO:0008006" key="6">
    <source>
        <dbReference type="Google" id="ProtNLM"/>
    </source>
</evidence>
<dbReference type="AlphaFoldDB" id="A0AAN7L9X0"/>
<dbReference type="Pfam" id="PF01535">
    <property type="entry name" value="PPR"/>
    <property type="match status" value="2"/>
</dbReference>
<feature type="compositionally biased region" description="Basic and acidic residues" evidence="3">
    <location>
        <begin position="332"/>
        <end position="343"/>
    </location>
</feature>
<dbReference type="InterPro" id="IPR044175">
    <property type="entry name" value="At5g66631-like"/>
</dbReference>
<feature type="repeat" description="PPR" evidence="2">
    <location>
        <begin position="491"/>
        <end position="525"/>
    </location>
</feature>
<protein>
    <recommendedName>
        <fullName evidence="6">Pentatricopeptide repeat-containing protein</fullName>
    </recommendedName>
</protein>
<dbReference type="InterPro" id="IPR011990">
    <property type="entry name" value="TPR-like_helical_dom_sf"/>
</dbReference>
<accession>A0AAN7L9X0</accession>
<keyword evidence="5" id="KW-1185">Reference proteome</keyword>
<dbReference type="PANTHER" id="PTHR47913:SF1">
    <property type="entry name" value="OS01G0167750 PROTEIN"/>
    <property type="match status" value="1"/>
</dbReference>
<name>A0AAN7L9X0_9MYRT</name>